<reference evidence="2" key="2">
    <citation type="submission" date="2020-05" db="EMBL/GenBank/DDBJ databases">
        <title>Complete genome sequence of Bradyrhizobium diazoefficiens XF6 isolated from soybean nodule.</title>
        <authorList>
            <person name="Noda R."/>
            <person name="Kakizaki K."/>
            <person name="Minamisawa K."/>
        </authorList>
    </citation>
    <scope>NUCLEOTIDE SEQUENCE</scope>
    <source>
        <strain evidence="2">XF6</strain>
    </source>
</reference>
<name>A0A809ZUR0_9BRAD</name>
<gene>
    <name evidence="1" type="ORF">XF5B_27290</name>
    <name evidence="2" type="ORF">XF6B_27500</name>
</gene>
<accession>A0A809ZUR0</accession>
<evidence type="ECO:0000313" key="1">
    <source>
        <dbReference type="EMBL" id="BCE55217.1"/>
    </source>
</evidence>
<dbReference type="AlphaFoldDB" id="A0A809ZUR0"/>
<dbReference type="EMBL" id="AP023095">
    <property type="protein sequence ID" value="BCE55217.1"/>
    <property type="molecule type" value="Genomic_DNA"/>
</dbReference>
<organism evidence="1">
    <name type="scientific">Bradyrhizobium diazoefficiens</name>
    <dbReference type="NCBI Taxonomy" id="1355477"/>
    <lineage>
        <taxon>Bacteria</taxon>
        <taxon>Pseudomonadati</taxon>
        <taxon>Pseudomonadota</taxon>
        <taxon>Alphaproteobacteria</taxon>
        <taxon>Hyphomicrobiales</taxon>
        <taxon>Nitrobacteraceae</taxon>
        <taxon>Bradyrhizobium</taxon>
    </lineage>
</organism>
<dbReference type="RefSeq" id="WP_182869808.1">
    <property type="nucleotide sequence ID" value="NZ_AP022638.1"/>
</dbReference>
<reference evidence="1" key="1">
    <citation type="submission" date="2020-05" db="EMBL/GenBank/DDBJ databases">
        <title>Complete genome sequence of Bradyrhizobium diazoefficiens XF5 isolated from soybean nodule.</title>
        <authorList>
            <person name="Noda R."/>
            <person name="Kakizaki K."/>
            <person name="Minamisawa K."/>
        </authorList>
    </citation>
    <scope>NUCLEOTIDE SEQUENCE</scope>
    <source>
        <strain evidence="1">XF5</strain>
    </source>
</reference>
<evidence type="ECO:0000313" key="2">
    <source>
        <dbReference type="EMBL" id="BCE63951.1"/>
    </source>
</evidence>
<sequence length="70" mass="7696">MRSGSATKKKLGVWRCLEQLAAEKNPRLVALIEIKDAQHLLKMRAALQAMTQAGVTKAKIANAKRLLGQK</sequence>
<protein>
    <submittedName>
        <fullName evidence="1">Uncharacterized protein</fullName>
    </submittedName>
</protein>
<dbReference type="EMBL" id="AP023096">
    <property type="protein sequence ID" value="BCE63951.1"/>
    <property type="molecule type" value="Genomic_DNA"/>
</dbReference>
<proteinExistence type="predicted"/>